<evidence type="ECO:0000256" key="2">
    <source>
        <dbReference type="SAM" id="Phobius"/>
    </source>
</evidence>
<evidence type="ECO:0008006" key="5">
    <source>
        <dbReference type="Google" id="ProtNLM"/>
    </source>
</evidence>
<protein>
    <recommendedName>
        <fullName evidence="5">Late embryogenesis abundant protein LEA-2 subgroup domain-containing protein</fullName>
    </recommendedName>
</protein>
<feature type="transmembrane region" description="Helical" evidence="2">
    <location>
        <begin position="127"/>
        <end position="147"/>
    </location>
</feature>
<dbReference type="AlphaFoldDB" id="A0ABD3CJJ5"/>
<dbReference type="PANTHER" id="PTHR48436:SF1">
    <property type="entry name" value="2, PUTATIVE-RELATED"/>
    <property type="match status" value="1"/>
</dbReference>
<dbReference type="EMBL" id="JAVIJP010000034">
    <property type="protein sequence ID" value="KAL3629647.1"/>
    <property type="molecule type" value="Genomic_DNA"/>
</dbReference>
<dbReference type="InterPro" id="IPR055276">
    <property type="entry name" value="NHL41-like"/>
</dbReference>
<reference evidence="4" key="1">
    <citation type="journal article" date="2024" name="IScience">
        <title>Strigolactones Initiate the Formation of Haustorium-like Structures in Castilleja.</title>
        <authorList>
            <person name="Buerger M."/>
            <person name="Peterson D."/>
            <person name="Chory J."/>
        </authorList>
    </citation>
    <scope>NUCLEOTIDE SEQUENCE [LARGE SCALE GENOMIC DNA]</scope>
</reference>
<keyword evidence="2" id="KW-0812">Transmembrane</keyword>
<evidence type="ECO:0000313" key="4">
    <source>
        <dbReference type="Proteomes" id="UP001632038"/>
    </source>
</evidence>
<dbReference type="PANTHER" id="PTHR48436">
    <property type="entry name" value="2, PUTATIVE-RELATED"/>
    <property type="match status" value="1"/>
</dbReference>
<gene>
    <name evidence="3" type="ORF">CASFOL_026869</name>
</gene>
<comment type="caution">
    <text evidence="3">The sequence shown here is derived from an EMBL/GenBank/DDBJ whole genome shotgun (WGS) entry which is preliminary data.</text>
</comment>
<organism evidence="3 4">
    <name type="scientific">Castilleja foliolosa</name>
    <dbReference type="NCBI Taxonomy" id="1961234"/>
    <lineage>
        <taxon>Eukaryota</taxon>
        <taxon>Viridiplantae</taxon>
        <taxon>Streptophyta</taxon>
        <taxon>Embryophyta</taxon>
        <taxon>Tracheophyta</taxon>
        <taxon>Spermatophyta</taxon>
        <taxon>Magnoliopsida</taxon>
        <taxon>eudicotyledons</taxon>
        <taxon>Gunneridae</taxon>
        <taxon>Pentapetalae</taxon>
        <taxon>asterids</taxon>
        <taxon>lamiids</taxon>
        <taxon>Lamiales</taxon>
        <taxon>Orobanchaceae</taxon>
        <taxon>Pedicularideae</taxon>
        <taxon>Castillejinae</taxon>
        <taxon>Castilleja</taxon>
    </lineage>
</organism>
<dbReference type="Proteomes" id="UP001632038">
    <property type="component" value="Unassembled WGS sequence"/>
</dbReference>
<name>A0ABD3CJJ5_9LAMI</name>
<evidence type="ECO:0000256" key="1">
    <source>
        <dbReference type="SAM" id="MobiDB-lite"/>
    </source>
</evidence>
<sequence length="316" mass="34295">MMHASSDSDTPSMAPSSPSVPTPPAYYVQSPDSHDPSRDSQDETDKFPDPSRDDTDKFSSPISRSPSRSPCSNRRSSGASSESTAGSRVLGNRQRWNKPYCDVVREEEGGGYGGDVGSCCRVRQCSILVVMFGIVFGGTCLAILVAGRQYESQVSIKSLRVANLFVGQGSDYTGVPTKLISVNCSATLAIYNPATFFGIHVVSRTANLIYSQITVATGQMKKCYIPRKSKLILWVILIGHEVPLYGAKMALGAYNSNDEVRGGIPFKLEIDIESRGFLMGKLVKTKHTIHASCLLLINPKHAKEISLGPRSCEYIS</sequence>
<keyword evidence="4" id="KW-1185">Reference proteome</keyword>
<proteinExistence type="predicted"/>
<keyword evidence="2" id="KW-0472">Membrane</keyword>
<evidence type="ECO:0000313" key="3">
    <source>
        <dbReference type="EMBL" id="KAL3629647.1"/>
    </source>
</evidence>
<keyword evidence="2" id="KW-1133">Transmembrane helix</keyword>
<feature type="region of interest" description="Disordered" evidence="1">
    <location>
        <begin position="1"/>
        <end position="89"/>
    </location>
</feature>
<accession>A0ABD3CJJ5</accession>
<feature type="compositionally biased region" description="Low complexity" evidence="1">
    <location>
        <begin position="59"/>
        <end position="88"/>
    </location>
</feature>
<feature type="compositionally biased region" description="Basic and acidic residues" evidence="1">
    <location>
        <begin position="32"/>
        <end position="57"/>
    </location>
</feature>